<reference evidence="1 2" key="1">
    <citation type="submission" date="2018-06" db="EMBL/GenBank/DDBJ databases">
        <authorList>
            <consortium name="Pathogen Informatics"/>
            <person name="Doyle S."/>
        </authorList>
    </citation>
    <scope>NUCLEOTIDE SEQUENCE [LARGE SCALE GENOMIC DNA]</scope>
    <source>
        <strain evidence="1 2">NCTC10005</strain>
    </source>
</reference>
<dbReference type="EMBL" id="UGJB01000004">
    <property type="protein sequence ID" value="STQ14855.1"/>
    <property type="molecule type" value="Genomic_DNA"/>
</dbReference>
<gene>
    <name evidence="1" type="ORF">NCTC10005_07726</name>
</gene>
<dbReference type="Gene3D" id="1.20.81.30">
    <property type="entry name" value="Type II secretion system (T2SS), domain F"/>
    <property type="match status" value="1"/>
</dbReference>
<organism evidence="1 2">
    <name type="scientific">Enterobacter cloacae</name>
    <dbReference type="NCBI Taxonomy" id="550"/>
    <lineage>
        <taxon>Bacteria</taxon>
        <taxon>Pseudomonadati</taxon>
        <taxon>Pseudomonadota</taxon>
        <taxon>Gammaproteobacteria</taxon>
        <taxon>Enterobacterales</taxon>
        <taxon>Enterobacteriaceae</taxon>
        <taxon>Enterobacter</taxon>
        <taxon>Enterobacter cloacae complex</taxon>
    </lineage>
</organism>
<accession>A0A377M7V1</accession>
<evidence type="ECO:0000313" key="2">
    <source>
        <dbReference type="Proteomes" id="UP000255106"/>
    </source>
</evidence>
<dbReference type="Proteomes" id="UP000255106">
    <property type="component" value="Unassembled WGS sequence"/>
</dbReference>
<dbReference type="AlphaFoldDB" id="A0A377M7V1"/>
<dbReference type="InterPro" id="IPR042094">
    <property type="entry name" value="T2SS_GspF_sf"/>
</dbReference>
<sequence>MVKVHTDFGRRWHPYYELVQDCLEGVKDNREGRSLKDVLAAWAPYEEAALISAGMETGNIPGALMQADKLIVARRLILGQVVFCLGLSVSAGPAERGAAAGQQHGTGATLSKMSDPARWTRCTRADERGGSVDRQVGCDRSRATVGGVILAFWSLPRWRGRLRRVADFLMPWSVYQDLQGQCS</sequence>
<proteinExistence type="predicted"/>
<protein>
    <submittedName>
        <fullName evidence="1">Type IV pilus biogenesis protein PilR</fullName>
    </submittedName>
</protein>
<evidence type="ECO:0000313" key="1">
    <source>
        <dbReference type="EMBL" id="STQ14855.1"/>
    </source>
</evidence>
<name>A0A377M7V1_ENTCL</name>